<evidence type="ECO:0000256" key="13">
    <source>
        <dbReference type="ARBA" id="ARBA00038987"/>
    </source>
</evidence>
<feature type="transmembrane region" description="Helical" evidence="16">
    <location>
        <begin position="352"/>
        <end position="373"/>
    </location>
</feature>
<dbReference type="STRING" id="1071380.I2H2E6"/>
<dbReference type="GO" id="GO:0005794">
    <property type="term" value="C:Golgi apparatus"/>
    <property type="evidence" value="ECO:0007669"/>
    <property type="project" value="EnsemblFungi"/>
</dbReference>
<evidence type="ECO:0000256" key="10">
    <source>
        <dbReference type="ARBA" id="ARBA00023209"/>
    </source>
</evidence>
<comment type="similarity">
    <text evidence="4 15">Belongs to the CDP-alcohol phosphatidyltransferase class-I family.</text>
</comment>
<comment type="pathway">
    <text evidence="3">Lipid metabolism.</text>
</comment>
<evidence type="ECO:0000256" key="5">
    <source>
        <dbReference type="ARBA" id="ARBA00022516"/>
    </source>
</evidence>
<sequence length="394" mass="45069">MGFFVPQSSLVNLKNYKYSSEDRSIVTKYILKPFWTKFALIFPTWMAPNLVTLLGFCFILINVATTLYYDPSLTQESPRWTYFSYALGLFLYQTFDACDGMHARRTGQSGPLGELFDHCVDSLNTTLSILPFCSAMGMGYTHILIFAQFSCLCNFYLSTWEEFHTHKLFLSEFSGPVEGILGLVGFFILTGIFGQDAIWNVHLFDITLFVNKPFNVTTSHALIYLIVIGIIFNIISARRNVIEYYEKNTPSENRTAIEKNINNAFKGLLPFILFYIPVFFLISIQPNFINLPFILSIGFTMAFVVGRIIVGHLTQQHYPMINPPMFLPVLQIATYLFMVNGLNYEQITVSTALSWFGFGLSVGMHAFFINEIIYEFTTYLDMYALSIKHPKKLS</sequence>
<dbReference type="Gene3D" id="1.20.120.1760">
    <property type="match status" value="1"/>
</dbReference>
<accession>I2H2E6</accession>
<dbReference type="InterPro" id="IPR048254">
    <property type="entry name" value="CDP_ALCOHOL_P_TRANSF_CS"/>
</dbReference>
<evidence type="ECO:0000256" key="8">
    <source>
        <dbReference type="ARBA" id="ARBA00022989"/>
    </source>
</evidence>
<dbReference type="GO" id="GO:0005741">
    <property type="term" value="C:mitochondrial outer membrane"/>
    <property type="evidence" value="ECO:0007669"/>
    <property type="project" value="EnsemblFungi"/>
</dbReference>
<keyword evidence="8 16" id="KW-1133">Transmembrane helix</keyword>
<evidence type="ECO:0000313" key="17">
    <source>
        <dbReference type="EMBL" id="CCH60548.1"/>
    </source>
</evidence>
<dbReference type="GO" id="GO:0004142">
    <property type="term" value="F:diacylglycerol cholinephosphotransferase activity"/>
    <property type="evidence" value="ECO:0007669"/>
    <property type="project" value="UniProtKB-EC"/>
</dbReference>
<evidence type="ECO:0000256" key="2">
    <source>
        <dbReference type="ARBA" id="ARBA00004127"/>
    </source>
</evidence>
<comment type="pathway">
    <text evidence="12">Phospholipid metabolism; phosphatidylcholine biosynthesis; phosphatidylcholine from phosphocholine: step 2/2.</text>
</comment>
<name>I2H2E6_HENB6</name>
<comment type="subcellular location">
    <subcellularLocation>
        <location evidence="2">Endomembrane system</location>
        <topology evidence="2">Multi-pass membrane protein</topology>
    </subcellularLocation>
</comment>
<evidence type="ECO:0000256" key="3">
    <source>
        <dbReference type="ARBA" id="ARBA00005189"/>
    </source>
</evidence>
<dbReference type="PANTHER" id="PTHR10414:SF37">
    <property type="entry name" value="BB IN A BOXCAR, ISOFORM C"/>
    <property type="match status" value="1"/>
</dbReference>
<evidence type="ECO:0000256" key="7">
    <source>
        <dbReference type="ARBA" id="ARBA00022692"/>
    </source>
</evidence>
<dbReference type="PANTHER" id="PTHR10414">
    <property type="entry name" value="ETHANOLAMINEPHOSPHOTRANSFERASE"/>
    <property type="match status" value="1"/>
</dbReference>
<comment type="cofactor">
    <cofactor evidence="1">
        <name>Mg(2+)</name>
        <dbReference type="ChEBI" id="CHEBI:18420"/>
    </cofactor>
</comment>
<evidence type="ECO:0000256" key="4">
    <source>
        <dbReference type="ARBA" id="ARBA00010441"/>
    </source>
</evidence>
<dbReference type="PIRSF" id="PIRSF015665">
    <property type="entry name" value="CHOPT"/>
    <property type="match status" value="1"/>
</dbReference>
<feature type="transmembrane region" description="Helical" evidence="16">
    <location>
        <begin position="140"/>
        <end position="159"/>
    </location>
</feature>
<feature type="transmembrane region" description="Helical" evidence="16">
    <location>
        <begin position="263"/>
        <end position="282"/>
    </location>
</feature>
<dbReference type="FunFam" id="1.20.120.1760:FF:000012">
    <property type="entry name" value="sn-1,2-diacylglycerol cholinephosphotransferase"/>
    <property type="match status" value="1"/>
</dbReference>
<evidence type="ECO:0000256" key="1">
    <source>
        <dbReference type="ARBA" id="ARBA00001946"/>
    </source>
</evidence>
<evidence type="ECO:0000313" key="18">
    <source>
        <dbReference type="Proteomes" id="UP000002866"/>
    </source>
</evidence>
<evidence type="ECO:0000256" key="11">
    <source>
        <dbReference type="ARBA" id="ARBA00023264"/>
    </source>
</evidence>
<feature type="transmembrane region" description="Helical" evidence="16">
    <location>
        <begin position="38"/>
        <end position="61"/>
    </location>
</feature>
<keyword evidence="11" id="KW-1208">Phospholipid metabolism</keyword>
<dbReference type="HOGENOM" id="CLU_035066_5_2_1"/>
<dbReference type="Proteomes" id="UP000002866">
    <property type="component" value="Chromosome 4"/>
</dbReference>
<dbReference type="InterPro" id="IPR014472">
    <property type="entry name" value="CHOPT"/>
</dbReference>
<evidence type="ECO:0000256" key="6">
    <source>
        <dbReference type="ARBA" id="ARBA00022679"/>
    </source>
</evidence>
<keyword evidence="10" id="KW-0443">Lipid metabolism</keyword>
<dbReference type="OrthoDB" id="196717at2759"/>
<keyword evidence="6 15" id="KW-0808">Transferase</keyword>
<keyword evidence="10" id="KW-0594">Phospholipid biosynthesis</keyword>
<keyword evidence="9 16" id="KW-0472">Membrane</keyword>
<protein>
    <recommendedName>
        <fullName evidence="13">diacylglycerol cholinephosphotransferase</fullName>
        <ecNumber evidence="13">2.7.8.2</ecNumber>
    </recommendedName>
</protein>
<reference evidence="17 18" key="1">
    <citation type="journal article" date="2011" name="Proc. Natl. Acad. Sci. U.S.A.">
        <title>Evolutionary erosion of yeast sex chromosomes by mating-type switching accidents.</title>
        <authorList>
            <person name="Gordon J.L."/>
            <person name="Armisen D."/>
            <person name="Proux-Wera E."/>
            <person name="Oheigeartaigh S.S."/>
            <person name="Byrne K.P."/>
            <person name="Wolfe K.H."/>
        </authorList>
    </citation>
    <scope>NUCLEOTIDE SEQUENCE [LARGE SCALE GENOMIC DNA]</scope>
    <source>
        <strain evidence="18">ATCC 34711 / CBS 6284 / DSM 70876 / NBRC 10599 / NRRL Y-10934 / UCD 77-7</strain>
    </source>
</reference>
<organism evidence="17 18">
    <name type="scientific">Henningerozyma blattae (strain ATCC 34711 / CBS 6284 / DSM 70876 / NBRC 10599 / NRRL Y-10934 / UCD 77-7)</name>
    <name type="common">Yeast</name>
    <name type="synonym">Tetrapisispora blattae</name>
    <dbReference type="NCBI Taxonomy" id="1071380"/>
    <lineage>
        <taxon>Eukaryota</taxon>
        <taxon>Fungi</taxon>
        <taxon>Dikarya</taxon>
        <taxon>Ascomycota</taxon>
        <taxon>Saccharomycotina</taxon>
        <taxon>Saccharomycetes</taxon>
        <taxon>Saccharomycetales</taxon>
        <taxon>Saccharomycetaceae</taxon>
        <taxon>Henningerozyma</taxon>
    </lineage>
</organism>
<dbReference type="GeneID" id="14495652"/>
<dbReference type="PROSITE" id="PS00379">
    <property type="entry name" value="CDP_ALCOHOL_P_TRANSF"/>
    <property type="match status" value="1"/>
</dbReference>
<dbReference type="EC" id="2.7.8.2" evidence="13"/>
<dbReference type="InParanoid" id="I2H2E6"/>
<keyword evidence="18" id="KW-1185">Reference proteome</keyword>
<dbReference type="KEGG" id="tbl:TBLA_0D00380"/>
<dbReference type="InterPro" id="IPR000462">
    <property type="entry name" value="CDP-OH_P_trans"/>
</dbReference>
<keyword evidence="7 16" id="KW-0812">Transmembrane</keyword>
<feature type="transmembrane region" description="Helical" evidence="16">
    <location>
        <begin position="321"/>
        <end position="340"/>
    </location>
</feature>
<feature type="transmembrane region" description="Helical" evidence="16">
    <location>
        <begin position="288"/>
        <end position="309"/>
    </location>
</feature>
<dbReference type="EMBL" id="HE806319">
    <property type="protein sequence ID" value="CCH60548.1"/>
    <property type="molecule type" value="Genomic_DNA"/>
</dbReference>
<evidence type="ECO:0000256" key="15">
    <source>
        <dbReference type="RuleBase" id="RU003750"/>
    </source>
</evidence>
<dbReference type="OMA" id="FITRQIC"/>
<evidence type="ECO:0000256" key="9">
    <source>
        <dbReference type="ARBA" id="ARBA00023136"/>
    </source>
</evidence>
<evidence type="ECO:0000256" key="12">
    <source>
        <dbReference type="ARBA" id="ARBA00037890"/>
    </source>
</evidence>
<feature type="transmembrane region" description="Helical" evidence="16">
    <location>
        <begin position="180"/>
        <end position="201"/>
    </location>
</feature>
<gene>
    <name evidence="17" type="primary">TBLA0D00380</name>
    <name evidence="17" type="ORF">TBLA_0D00380</name>
</gene>
<comment type="catalytic activity">
    <reaction evidence="14">
        <text>CDP-N,N-dimethylethanolamine + a 1,2-diacyl-sn-glycerol = a 1,2-diacyl-sn-glycero-3-phospho-N,N-dimethylethanolamine + CMP + H(+)</text>
        <dbReference type="Rhea" id="RHEA:33775"/>
        <dbReference type="ChEBI" id="CHEBI:15378"/>
        <dbReference type="ChEBI" id="CHEBI:17815"/>
        <dbReference type="ChEBI" id="CHEBI:60377"/>
        <dbReference type="ChEBI" id="CHEBI:64572"/>
        <dbReference type="ChEBI" id="CHEBI:65117"/>
    </reaction>
    <physiologicalReaction direction="left-to-right" evidence="14">
        <dbReference type="Rhea" id="RHEA:33776"/>
    </physiologicalReaction>
</comment>
<dbReference type="eggNOG" id="KOG2877">
    <property type="taxonomic scope" value="Eukaryota"/>
</dbReference>
<evidence type="ECO:0000256" key="14">
    <source>
        <dbReference type="ARBA" id="ARBA00051857"/>
    </source>
</evidence>
<dbReference type="AlphaFoldDB" id="I2H2E6"/>
<dbReference type="Pfam" id="PF01066">
    <property type="entry name" value="CDP-OH_P_transf"/>
    <property type="match status" value="1"/>
</dbReference>
<dbReference type="InterPro" id="IPR043130">
    <property type="entry name" value="CDP-OH_PTrfase_TM_dom"/>
</dbReference>
<proteinExistence type="inferred from homology"/>
<dbReference type="FunCoup" id="I2H2E6">
    <property type="interactions" value="560"/>
</dbReference>
<feature type="transmembrane region" description="Helical" evidence="16">
    <location>
        <begin position="221"/>
        <end position="242"/>
    </location>
</feature>
<evidence type="ECO:0000256" key="16">
    <source>
        <dbReference type="SAM" id="Phobius"/>
    </source>
</evidence>
<keyword evidence="5" id="KW-0444">Lipid biosynthesis</keyword>
<dbReference type="RefSeq" id="XP_004180067.1">
    <property type="nucleotide sequence ID" value="XM_004180019.1"/>
</dbReference>